<keyword evidence="3" id="KW-1185">Reference proteome</keyword>
<evidence type="ECO:0008006" key="4">
    <source>
        <dbReference type="Google" id="ProtNLM"/>
    </source>
</evidence>
<name>A0A0L0DKH8_THETB</name>
<feature type="transmembrane region" description="Helical" evidence="1">
    <location>
        <begin position="261"/>
        <end position="291"/>
    </location>
</feature>
<keyword evidence="1" id="KW-1133">Transmembrane helix</keyword>
<sequence length="294" mass="30722">MRSVTSAVTGLECNGIGFAGEYVLFWALGPIMLAALALAFAAVRLSFKSHAARSPVGGTAVGLLAAARTAAQLRAAATKYALVTFYLFVYPLVARSLTLFACVPEQVSHPQASYLASAPWLRCGSSEQVSLALSSGAVLLLVAAAVTVIALQMRSAVVDGRDTTAYAFLYAGFVHRAWWFEGVVLARRVGVAVFASLLPPGTVFASPALQAVVVAFLLVLLFVRPNRTNLALQLEAAATVTALISVVLVQNMLYTATKSSLAAMTLLVIVLNGAVIAALTAGLLAPLFVLLRGR</sequence>
<keyword evidence="1" id="KW-0472">Membrane</keyword>
<dbReference type="AlphaFoldDB" id="A0A0L0DKH8"/>
<feature type="transmembrane region" description="Helical" evidence="1">
    <location>
        <begin position="200"/>
        <end position="223"/>
    </location>
</feature>
<reference evidence="2 3" key="1">
    <citation type="submission" date="2010-05" db="EMBL/GenBank/DDBJ databases">
        <title>The Genome Sequence of Thecamonas trahens ATCC 50062.</title>
        <authorList>
            <consortium name="The Broad Institute Genome Sequencing Platform"/>
            <person name="Russ C."/>
            <person name="Cuomo C."/>
            <person name="Shea T."/>
            <person name="Young S.K."/>
            <person name="Zeng Q."/>
            <person name="Koehrsen M."/>
            <person name="Haas B."/>
            <person name="Borodovsky M."/>
            <person name="Guigo R."/>
            <person name="Alvarado L."/>
            <person name="Berlin A."/>
            <person name="Bochicchio J."/>
            <person name="Borenstein D."/>
            <person name="Chapman S."/>
            <person name="Chen Z."/>
            <person name="Freedman E."/>
            <person name="Gellesch M."/>
            <person name="Goldberg J."/>
            <person name="Griggs A."/>
            <person name="Gujja S."/>
            <person name="Heilman E."/>
            <person name="Heiman D."/>
            <person name="Hepburn T."/>
            <person name="Howarth C."/>
            <person name="Jen D."/>
            <person name="Larson L."/>
            <person name="Mehta T."/>
            <person name="Park D."/>
            <person name="Pearson M."/>
            <person name="Roberts A."/>
            <person name="Saif S."/>
            <person name="Shenoy N."/>
            <person name="Sisk P."/>
            <person name="Stolte C."/>
            <person name="Sykes S."/>
            <person name="Thomson T."/>
            <person name="Walk T."/>
            <person name="White J."/>
            <person name="Yandava C."/>
            <person name="Burger G."/>
            <person name="Gray M.W."/>
            <person name="Holland P.W.H."/>
            <person name="King N."/>
            <person name="Lang F.B.F."/>
            <person name="Roger A.J."/>
            <person name="Ruiz-Trillo I."/>
            <person name="Lander E."/>
            <person name="Nusbaum C."/>
        </authorList>
    </citation>
    <scope>NUCLEOTIDE SEQUENCE [LARGE SCALE GENOMIC DNA]</scope>
    <source>
        <strain evidence="2 3">ATCC 50062</strain>
    </source>
</reference>
<feature type="transmembrane region" description="Helical" evidence="1">
    <location>
        <begin position="80"/>
        <end position="101"/>
    </location>
</feature>
<feature type="transmembrane region" description="Helical" evidence="1">
    <location>
        <begin position="23"/>
        <end position="43"/>
    </location>
</feature>
<gene>
    <name evidence="2" type="ORF">AMSG_12188</name>
</gene>
<feature type="transmembrane region" description="Helical" evidence="1">
    <location>
        <begin position="129"/>
        <end position="151"/>
    </location>
</feature>
<evidence type="ECO:0000313" key="3">
    <source>
        <dbReference type="Proteomes" id="UP000054408"/>
    </source>
</evidence>
<protein>
    <recommendedName>
        <fullName evidence="4">TRP C-terminal domain-containing protein</fullName>
    </recommendedName>
</protein>
<proteinExistence type="predicted"/>
<feature type="transmembrane region" description="Helical" evidence="1">
    <location>
        <begin position="163"/>
        <end position="180"/>
    </location>
</feature>
<dbReference type="EMBL" id="GL349475">
    <property type="protein sequence ID" value="KNC52720.1"/>
    <property type="molecule type" value="Genomic_DNA"/>
</dbReference>
<accession>A0A0L0DKH8</accession>
<dbReference type="Proteomes" id="UP000054408">
    <property type="component" value="Unassembled WGS sequence"/>
</dbReference>
<dbReference type="GeneID" id="25570103"/>
<feature type="transmembrane region" description="Helical" evidence="1">
    <location>
        <begin position="230"/>
        <end position="249"/>
    </location>
</feature>
<evidence type="ECO:0000313" key="2">
    <source>
        <dbReference type="EMBL" id="KNC52720.1"/>
    </source>
</evidence>
<evidence type="ECO:0000256" key="1">
    <source>
        <dbReference type="SAM" id="Phobius"/>
    </source>
</evidence>
<keyword evidence="1" id="KW-0812">Transmembrane</keyword>
<organism evidence="2 3">
    <name type="scientific">Thecamonas trahens ATCC 50062</name>
    <dbReference type="NCBI Taxonomy" id="461836"/>
    <lineage>
        <taxon>Eukaryota</taxon>
        <taxon>Apusozoa</taxon>
        <taxon>Apusomonadida</taxon>
        <taxon>Apusomonadidae</taxon>
        <taxon>Thecamonas</taxon>
    </lineage>
</organism>
<dbReference type="RefSeq" id="XP_013755130.1">
    <property type="nucleotide sequence ID" value="XM_013899676.1"/>
</dbReference>